<evidence type="ECO:0000313" key="3">
    <source>
        <dbReference type="Proteomes" id="UP000237105"/>
    </source>
</evidence>
<proteinExistence type="predicted"/>
<feature type="region of interest" description="Disordered" evidence="1">
    <location>
        <begin position="1"/>
        <end position="49"/>
    </location>
</feature>
<name>A0A2P5A3S5_PARAD</name>
<accession>A0A2P5A3S5</accession>
<keyword evidence="3" id="KW-1185">Reference proteome</keyword>
<gene>
    <name evidence="2" type="ORF">PanWU01x14_371830</name>
</gene>
<dbReference type="AlphaFoldDB" id="A0A2P5A3S5"/>
<organism evidence="2 3">
    <name type="scientific">Parasponia andersonii</name>
    <name type="common">Sponia andersonii</name>
    <dbReference type="NCBI Taxonomy" id="3476"/>
    <lineage>
        <taxon>Eukaryota</taxon>
        <taxon>Viridiplantae</taxon>
        <taxon>Streptophyta</taxon>
        <taxon>Embryophyta</taxon>
        <taxon>Tracheophyta</taxon>
        <taxon>Spermatophyta</taxon>
        <taxon>Magnoliopsida</taxon>
        <taxon>eudicotyledons</taxon>
        <taxon>Gunneridae</taxon>
        <taxon>Pentapetalae</taxon>
        <taxon>rosids</taxon>
        <taxon>fabids</taxon>
        <taxon>Rosales</taxon>
        <taxon>Cannabaceae</taxon>
        <taxon>Parasponia</taxon>
    </lineage>
</organism>
<evidence type="ECO:0000256" key="1">
    <source>
        <dbReference type="SAM" id="MobiDB-lite"/>
    </source>
</evidence>
<dbReference type="EMBL" id="JXTB01001375">
    <property type="protein sequence ID" value="PON31182.1"/>
    <property type="molecule type" value="Genomic_DNA"/>
</dbReference>
<feature type="non-terminal residue" evidence="2">
    <location>
        <position position="1"/>
    </location>
</feature>
<reference evidence="3" key="1">
    <citation type="submission" date="2016-06" db="EMBL/GenBank/DDBJ databases">
        <title>Parallel loss of symbiosis genes in relatives of nitrogen-fixing non-legume Parasponia.</title>
        <authorList>
            <person name="Van Velzen R."/>
            <person name="Holmer R."/>
            <person name="Bu F."/>
            <person name="Rutten L."/>
            <person name="Van Zeijl A."/>
            <person name="Liu W."/>
            <person name="Santuari L."/>
            <person name="Cao Q."/>
            <person name="Sharma T."/>
            <person name="Shen D."/>
            <person name="Roswanjaya Y."/>
            <person name="Wardhani T."/>
            <person name="Kalhor M.S."/>
            <person name="Jansen J."/>
            <person name="Van den Hoogen J."/>
            <person name="Gungor B."/>
            <person name="Hartog M."/>
            <person name="Hontelez J."/>
            <person name="Verver J."/>
            <person name="Yang W.-C."/>
            <person name="Schijlen E."/>
            <person name="Repin R."/>
            <person name="Schilthuizen M."/>
            <person name="Schranz E."/>
            <person name="Heidstra R."/>
            <person name="Miyata K."/>
            <person name="Fedorova E."/>
            <person name="Kohlen W."/>
            <person name="Bisseling T."/>
            <person name="Smit S."/>
            <person name="Geurts R."/>
        </authorList>
    </citation>
    <scope>NUCLEOTIDE SEQUENCE [LARGE SCALE GENOMIC DNA]</scope>
    <source>
        <strain evidence="3">cv. WU1-14</strain>
    </source>
</reference>
<evidence type="ECO:0000313" key="2">
    <source>
        <dbReference type="EMBL" id="PON31182.1"/>
    </source>
</evidence>
<dbReference type="Proteomes" id="UP000237105">
    <property type="component" value="Unassembled WGS sequence"/>
</dbReference>
<sequence length="49" mass="5566">IPREMNQKADELTKSASTRGTGHAEILLEDRNTGDPPKTPRRPPYIMYL</sequence>
<feature type="compositionally biased region" description="Basic and acidic residues" evidence="1">
    <location>
        <begin position="1"/>
        <end position="13"/>
    </location>
</feature>
<comment type="caution">
    <text evidence="2">The sequence shown here is derived from an EMBL/GenBank/DDBJ whole genome shotgun (WGS) entry which is preliminary data.</text>
</comment>
<protein>
    <submittedName>
        <fullName evidence="2">Uncharacterized protein</fullName>
    </submittedName>
</protein>